<dbReference type="InterPro" id="IPR003439">
    <property type="entry name" value="ABC_transporter-like_ATP-bd"/>
</dbReference>
<protein>
    <submittedName>
        <fullName evidence="5">ABC transporter ATP-binding protein</fullName>
    </submittedName>
</protein>
<evidence type="ECO:0000256" key="3">
    <source>
        <dbReference type="ARBA" id="ARBA00022840"/>
    </source>
</evidence>
<keyword evidence="3 5" id="KW-0067">ATP-binding</keyword>
<dbReference type="InterPro" id="IPR015854">
    <property type="entry name" value="ABC_transpr_LolD-like"/>
</dbReference>
<accession>A0A7I8DN76</accession>
<dbReference type="GO" id="GO:0005524">
    <property type="term" value="F:ATP binding"/>
    <property type="evidence" value="ECO:0007669"/>
    <property type="project" value="UniProtKB-KW"/>
</dbReference>
<dbReference type="InterPro" id="IPR017871">
    <property type="entry name" value="ABC_transporter-like_CS"/>
</dbReference>
<dbReference type="InterPro" id="IPR017911">
    <property type="entry name" value="MacB-like_ATP-bd"/>
</dbReference>
<dbReference type="PROSITE" id="PS50893">
    <property type="entry name" value="ABC_TRANSPORTER_2"/>
    <property type="match status" value="1"/>
</dbReference>
<evidence type="ECO:0000313" key="6">
    <source>
        <dbReference type="Proteomes" id="UP000515703"/>
    </source>
</evidence>
<dbReference type="SMART" id="SM00382">
    <property type="entry name" value="AAA"/>
    <property type="match status" value="1"/>
</dbReference>
<dbReference type="PANTHER" id="PTHR24220:SF662">
    <property type="entry name" value="ABC TRANSPORTER ATP-BINDING PROTEIN"/>
    <property type="match status" value="1"/>
</dbReference>
<evidence type="ECO:0000256" key="1">
    <source>
        <dbReference type="ARBA" id="ARBA00022448"/>
    </source>
</evidence>
<proteinExistence type="predicted"/>
<evidence type="ECO:0000313" key="5">
    <source>
        <dbReference type="EMBL" id="BCJ99762.1"/>
    </source>
</evidence>
<sequence>MLEVRKISKYYKYSVNAYPALNQVELTINEQDFAAVTGPSGSGKSTLFHTIAGLLKPSEGSVVLNGIEIVSGAKSPIRTKEISFIMQGQNLLSNFTIEDNLYFPLYLAGLRGNYYQRAVEVLTMVGLENVLFSYPSRLSGGELRRIAIARALMLKPKLLLADEPTSNLDTENAFKVMELFQNINEEGTAVLISTHDEKVLPFCKSIYHMEKGKLVLM</sequence>
<name>A0A7I8DN76_9FIRM</name>
<keyword evidence="2" id="KW-0547">Nucleotide-binding</keyword>
<organism evidence="5 6">
    <name type="scientific">Anaerocolumna chitinilytica</name>
    <dbReference type="NCBI Taxonomy" id="1727145"/>
    <lineage>
        <taxon>Bacteria</taxon>
        <taxon>Bacillati</taxon>
        <taxon>Bacillota</taxon>
        <taxon>Clostridia</taxon>
        <taxon>Lachnospirales</taxon>
        <taxon>Lachnospiraceae</taxon>
        <taxon>Anaerocolumna</taxon>
    </lineage>
</organism>
<dbReference type="SUPFAM" id="SSF52540">
    <property type="entry name" value="P-loop containing nucleoside triphosphate hydrolases"/>
    <property type="match status" value="1"/>
</dbReference>
<dbReference type="GO" id="GO:0022857">
    <property type="term" value="F:transmembrane transporter activity"/>
    <property type="evidence" value="ECO:0007669"/>
    <property type="project" value="TreeGrafter"/>
</dbReference>
<dbReference type="GO" id="GO:0016887">
    <property type="term" value="F:ATP hydrolysis activity"/>
    <property type="evidence" value="ECO:0007669"/>
    <property type="project" value="InterPro"/>
</dbReference>
<dbReference type="Gene3D" id="3.40.50.300">
    <property type="entry name" value="P-loop containing nucleotide triphosphate hydrolases"/>
    <property type="match status" value="1"/>
</dbReference>
<dbReference type="InterPro" id="IPR003593">
    <property type="entry name" value="AAA+_ATPase"/>
</dbReference>
<dbReference type="Pfam" id="PF00005">
    <property type="entry name" value="ABC_tran"/>
    <property type="match status" value="1"/>
</dbReference>
<keyword evidence="6" id="KW-1185">Reference proteome</keyword>
<dbReference type="GO" id="GO:0005886">
    <property type="term" value="C:plasma membrane"/>
    <property type="evidence" value="ECO:0007669"/>
    <property type="project" value="TreeGrafter"/>
</dbReference>
<dbReference type="RefSeq" id="WP_185255495.1">
    <property type="nucleotide sequence ID" value="NZ_AP023368.1"/>
</dbReference>
<dbReference type="EMBL" id="AP023368">
    <property type="protein sequence ID" value="BCJ99762.1"/>
    <property type="molecule type" value="Genomic_DNA"/>
</dbReference>
<dbReference type="CDD" id="cd03255">
    <property type="entry name" value="ABC_MJ0796_LolCDE_FtsE"/>
    <property type="match status" value="1"/>
</dbReference>
<evidence type="ECO:0000256" key="2">
    <source>
        <dbReference type="ARBA" id="ARBA00022741"/>
    </source>
</evidence>
<dbReference type="InterPro" id="IPR027417">
    <property type="entry name" value="P-loop_NTPase"/>
</dbReference>
<dbReference type="Proteomes" id="UP000515703">
    <property type="component" value="Chromosome"/>
</dbReference>
<dbReference type="PROSITE" id="PS00211">
    <property type="entry name" value="ABC_TRANSPORTER_1"/>
    <property type="match status" value="1"/>
</dbReference>
<reference evidence="5 6" key="2">
    <citation type="submission" date="2020-08" db="EMBL/GenBank/DDBJ databases">
        <authorList>
            <person name="Ueki A."/>
            <person name="Tonouchi A."/>
        </authorList>
    </citation>
    <scope>NUCLEOTIDE SEQUENCE [LARGE SCALE GENOMIC DNA]</scope>
    <source>
        <strain evidence="5 6">CTTW</strain>
    </source>
</reference>
<evidence type="ECO:0000259" key="4">
    <source>
        <dbReference type="PROSITE" id="PS50893"/>
    </source>
</evidence>
<keyword evidence="1" id="KW-0813">Transport</keyword>
<reference evidence="5 6" key="1">
    <citation type="submission" date="2020-08" db="EMBL/GenBank/DDBJ databases">
        <title>Draft genome sequencing of an Anaerocolumna strain isolated from anoxic soil subjected to BSD treatment.</title>
        <authorList>
            <person name="Uek A."/>
            <person name="Tonouchi A."/>
        </authorList>
    </citation>
    <scope>NUCLEOTIDE SEQUENCE [LARGE SCALE GENOMIC DNA]</scope>
    <source>
        <strain evidence="5 6">CTTW</strain>
    </source>
</reference>
<dbReference type="PANTHER" id="PTHR24220">
    <property type="entry name" value="IMPORT ATP-BINDING PROTEIN"/>
    <property type="match status" value="1"/>
</dbReference>
<feature type="domain" description="ABC transporter" evidence="4">
    <location>
        <begin position="2"/>
        <end position="217"/>
    </location>
</feature>
<dbReference type="KEGG" id="acht:bsdcttw_28030"/>
<gene>
    <name evidence="5" type="ORF">bsdcttw_28030</name>
</gene>
<dbReference type="AlphaFoldDB" id="A0A7I8DN76"/>